<protein>
    <submittedName>
        <fullName evidence="1">Uncharacterized protein</fullName>
    </submittedName>
</protein>
<sequence length="146" mass="16828">MLTGLDGLDFRPCSVGTRVTECPLVRVLMGKEISHEISASVWYRCPPSIVMHLRSYDRDRYNGSPQKHHRTITRHRITIQSRRRKQRIPNLTGPVNNNDVTLQQNRNQTAGRFDGCHSGCTNSCLCYASRILRNFRTVISFKEKRA</sequence>
<name>A0ABQ8STB4_PERAM</name>
<proteinExistence type="predicted"/>
<dbReference type="EMBL" id="JAJSOF020000021">
    <property type="protein sequence ID" value="KAJ4436970.1"/>
    <property type="molecule type" value="Genomic_DNA"/>
</dbReference>
<evidence type="ECO:0000313" key="1">
    <source>
        <dbReference type="EMBL" id="KAJ4436970.1"/>
    </source>
</evidence>
<dbReference type="Proteomes" id="UP001148838">
    <property type="component" value="Unassembled WGS sequence"/>
</dbReference>
<evidence type="ECO:0000313" key="2">
    <source>
        <dbReference type="Proteomes" id="UP001148838"/>
    </source>
</evidence>
<comment type="caution">
    <text evidence="1">The sequence shown here is derived from an EMBL/GenBank/DDBJ whole genome shotgun (WGS) entry which is preliminary data.</text>
</comment>
<reference evidence="1 2" key="1">
    <citation type="journal article" date="2022" name="Allergy">
        <title>Genome assembly and annotation of Periplaneta americana reveal a comprehensive cockroach allergen profile.</title>
        <authorList>
            <person name="Wang L."/>
            <person name="Xiong Q."/>
            <person name="Saelim N."/>
            <person name="Wang L."/>
            <person name="Nong W."/>
            <person name="Wan A.T."/>
            <person name="Shi M."/>
            <person name="Liu X."/>
            <person name="Cao Q."/>
            <person name="Hui J.H.L."/>
            <person name="Sookrung N."/>
            <person name="Leung T.F."/>
            <person name="Tungtrongchitr A."/>
            <person name="Tsui S.K.W."/>
        </authorList>
    </citation>
    <scope>NUCLEOTIDE SEQUENCE [LARGE SCALE GENOMIC DNA]</scope>
    <source>
        <strain evidence="1">PWHHKU_190912</strain>
    </source>
</reference>
<keyword evidence="2" id="KW-1185">Reference proteome</keyword>
<gene>
    <name evidence="1" type="ORF">ANN_17102</name>
</gene>
<organism evidence="1 2">
    <name type="scientific">Periplaneta americana</name>
    <name type="common">American cockroach</name>
    <name type="synonym">Blatta americana</name>
    <dbReference type="NCBI Taxonomy" id="6978"/>
    <lineage>
        <taxon>Eukaryota</taxon>
        <taxon>Metazoa</taxon>
        <taxon>Ecdysozoa</taxon>
        <taxon>Arthropoda</taxon>
        <taxon>Hexapoda</taxon>
        <taxon>Insecta</taxon>
        <taxon>Pterygota</taxon>
        <taxon>Neoptera</taxon>
        <taxon>Polyneoptera</taxon>
        <taxon>Dictyoptera</taxon>
        <taxon>Blattodea</taxon>
        <taxon>Blattoidea</taxon>
        <taxon>Blattidae</taxon>
        <taxon>Blattinae</taxon>
        <taxon>Periplaneta</taxon>
    </lineage>
</organism>
<accession>A0ABQ8STB4</accession>